<protein>
    <submittedName>
        <fullName evidence="2">Alpha/beta hydrolase</fullName>
    </submittedName>
</protein>
<dbReference type="EMBL" id="JBBKAM010000002">
    <property type="protein sequence ID" value="MEJ8644349.1"/>
    <property type="molecule type" value="Genomic_DNA"/>
</dbReference>
<accession>A0ABU8UAM7</accession>
<gene>
    <name evidence="2" type="ORF">WKI68_29565</name>
</gene>
<comment type="caution">
    <text evidence="2">The sequence shown here is derived from an EMBL/GenBank/DDBJ whole genome shotgun (WGS) entry which is preliminary data.</text>
</comment>
<sequence>MQAEAPLLTFLHPDCAVWNVPAAAPSIRDVTRSDIPTLALSGAFDAQTGADNGPYVARTLGKAKVVTIPYEPHVVFATSKCAQEITVSFFDNPAAPKTDCLNTLQPPKFETGP</sequence>
<keyword evidence="2" id="KW-0378">Hydrolase</keyword>
<feature type="domain" description="Peptidase S33 tripeptidyl aminopeptidase-like C-terminal" evidence="1">
    <location>
        <begin position="14"/>
        <end position="99"/>
    </location>
</feature>
<dbReference type="GO" id="GO:0016787">
    <property type="term" value="F:hydrolase activity"/>
    <property type="evidence" value="ECO:0007669"/>
    <property type="project" value="UniProtKB-KW"/>
</dbReference>
<evidence type="ECO:0000259" key="1">
    <source>
        <dbReference type="Pfam" id="PF08386"/>
    </source>
</evidence>
<proteinExistence type="predicted"/>
<dbReference type="Proteomes" id="UP001382904">
    <property type="component" value="Unassembled WGS sequence"/>
</dbReference>
<dbReference type="Pfam" id="PF08386">
    <property type="entry name" value="Abhydrolase_4"/>
    <property type="match status" value="1"/>
</dbReference>
<dbReference type="Gene3D" id="3.40.50.1820">
    <property type="entry name" value="alpha/beta hydrolase"/>
    <property type="match status" value="1"/>
</dbReference>
<dbReference type="SUPFAM" id="SSF53474">
    <property type="entry name" value="alpha/beta-Hydrolases"/>
    <property type="match status" value="1"/>
</dbReference>
<evidence type="ECO:0000313" key="2">
    <source>
        <dbReference type="EMBL" id="MEJ8644349.1"/>
    </source>
</evidence>
<reference evidence="2 3" key="1">
    <citation type="submission" date="2024-03" db="EMBL/GenBank/DDBJ databases">
        <title>Novel Streptomyces species of biotechnological and ecological value are a feature of Machair soil.</title>
        <authorList>
            <person name="Prole J.R."/>
            <person name="Goodfellow M."/>
            <person name="Allenby N."/>
            <person name="Ward A.C."/>
        </authorList>
    </citation>
    <scope>NUCLEOTIDE SEQUENCE [LARGE SCALE GENOMIC DNA]</scope>
    <source>
        <strain evidence="2 3">MS1.HAVA.3</strain>
    </source>
</reference>
<name>A0ABU8UAM7_9ACTN</name>
<dbReference type="InterPro" id="IPR029058">
    <property type="entry name" value="AB_hydrolase_fold"/>
</dbReference>
<dbReference type="InterPro" id="IPR013595">
    <property type="entry name" value="Pept_S33_TAP-like_C"/>
</dbReference>
<organism evidence="2 3">
    <name type="scientific">Streptomyces caledonius</name>
    <dbReference type="NCBI Taxonomy" id="3134107"/>
    <lineage>
        <taxon>Bacteria</taxon>
        <taxon>Bacillati</taxon>
        <taxon>Actinomycetota</taxon>
        <taxon>Actinomycetes</taxon>
        <taxon>Kitasatosporales</taxon>
        <taxon>Streptomycetaceae</taxon>
        <taxon>Streptomyces</taxon>
    </lineage>
</organism>
<keyword evidence="3" id="KW-1185">Reference proteome</keyword>
<evidence type="ECO:0000313" key="3">
    <source>
        <dbReference type="Proteomes" id="UP001382904"/>
    </source>
</evidence>